<dbReference type="HOGENOM" id="CLU_2958322_0_0_5"/>
<dbReference type="KEGG" id="smx:SM11_pD1297"/>
<evidence type="ECO:0000313" key="1">
    <source>
        <dbReference type="EMBL" id="AEH84129.1"/>
    </source>
</evidence>
<dbReference type="AlphaFoldDB" id="F7XI15"/>
<organism evidence="1 2">
    <name type="scientific">Sinorhizobium meliloti (strain SM11)</name>
    <dbReference type="NCBI Taxonomy" id="707241"/>
    <lineage>
        <taxon>Bacteria</taxon>
        <taxon>Pseudomonadati</taxon>
        <taxon>Pseudomonadota</taxon>
        <taxon>Alphaproteobacteria</taxon>
        <taxon>Hyphomicrobiales</taxon>
        <taxon>Rhizobiaceae</taxon>
        <taxon>Sinorhizobium/Ensifer group</taxon>
        <taxon>Sinorhizobium</taxon>
    </lineage>
</organism>
<accession>F7XI15</accession>
<protein>
    <submittedName>
        <fullName evidence="1">Uncharacterized protein</fullName>
    </submittedName>
</protein>
<name>F7XI15_SINMM</name>
<proteinExistence type="predicted"/>
<keyword evidence="1" id="KW-0614">Plasmid</keyword>
<evidence type="ECO:0000313" key="2">
    <source>
        <dbReference type="Proteomes" id="UP000009045"/>
    </source>
</evidence>
<gene>
    <name evidence="1" type="ordered locus">SM11_pD1297</name>
</gene>
<reference evidence="1 2" key="1">
    <citation type="journal article" date="2011" name="J. Biotechnol.">
        <title>The complete genome sequence of the dominant Sinorhizobium meliloti field isolate SM11 extends the S. meliloti pan-genome.</title>
        <authorList>
            <person name="Schneiker-Bekel S."/>
            <person name="Wibberg D."/>
            <person name="Bekel T."/>
            <person name="Blom J."/>
            <person name="Linke B."/>
            <person name="Neuweger H."/>
            <person name="Stiens M."/>
            <person name="Vorholter F.J."/>
            <person name="Weidner S."/>
            <person name="Goesmann A."/>
            <person name="Puhler A."/>
            <person name="Schluter A."/>
        </authorList>
    </citation>
    <scope>NUCLEOTIDE SEQUENCE [LARGE SCALE GENOMIC DNA]</scope>
    <source>
        <strain evidence="1 2">SM11</strain>
        <plasmid evidence="2">pSmeSM11d</plasmid>
    </source>
</reference>
<geneLocation type="plasmid" evidence="1 2">
    <name>pSmeSM11d</name>
</geneLocation>
<dbReference type="EMBL" id="CP001832">
    <property type="protein sequence ID" value="AEH84129.1"/>
    <property type="molecule type" value="Genomic_DNA"/>
</dbReference>
<sequence length="59" mass="6235">MGNAVSAAFPIRIADIGAANRLNLLAPRRAAGQESLRSSGVVHRWKEKKSQLSAAVPPV</sequence>
<dbReference type="Proteomes" id="UP000009045">
    <property type="component" value="Plasmid pSmeSM11d"/>
</dbReference>